<sequence length="297" mass="33817">MEFNSAGDTEGIKGENNNYSSCTNVGFGNLISRSGTDVYTTATISSSISQYTRSRKQQVTADKKQVVVPNGLEDQRNILASQGLNNQAINIVAPNPKMIKRMRLYDPIQQHFFDWREENGIVNAISAVDMVNYLAMRFVEDKLAISTIKSYKSAIMHLCNDLKTISQSVCFIKFFKAIKKTKLKLFVKPIFDTTPIVKQIKDWSSNLSFGIKELSSKLFWLLAICAFMQASDIARVDDNQIIVLENCLKLVVILPKELRAGKPIIKPCEIRSHYTSELCPIKCYDLYWIKFRNFQNK</sequence>
<evidence type="ECO:0000313" key="2">
    <source>
        <dbReference type="Proteomes" id="UP000245591"/>
    </source>
</evidence>
<proteinExistence type="predicted"/>
<evidence type="ECO:0000313" key="1">
    <source>
        <dbReference type="EMBL" id="PWA00789.1"/>
    </source>
</evidence>
<dbReference type="EMBL" id="MBFU01000302">
    <property type="protein sequence ID" value="PWA00789.1"/>
    <property type="molecule type" value="Genomic_DNA"/>
</dbReference>
<dbReference type="AlphaFoldDB" id="A0A2U1J6Z8"/>
<protein>
    <recommendedName>
        <fullName evidence="3">Core-binding (CB) domain-containing protein</fullName>
    </recommendedName>
</protein>
<name>A0A2U1J6Z8_SMIAN</name>
<keyword evidence="2" id="KW-1185">Reference proteome</keyword>
<dbReference type="Proteomes" id="UP000245591">
    <property type="component" value="Unassembled WGS sequence"/>
</dbReference>
<evidence type="ECO:0008006" key="3">
    <source>
        <dbReference type="Google" id="ProtNLM"/>
    </source>
</evidence>
<comment type="caution">
    <text evidence="1">The sequence shown here is derived from an EMBL/GenBank/DDBJ whole genome shotgun (WGS) entry which is preliminary data.</text>
</comment>
<reference evidence="1 2" key="1">
    <citation type="journal article" date="2018" name="MBio">
        <title>Comparative Genomics Reveals the Core Gene Toolbox for the Fungus-Insect Symbiosis.</title>
        <authorList>
            <person name="Wang Y."/>
            <person name="Stata M."/>
            <person name="Wang W."/>
            <person name="Stajich J.E."/>
            <person name="White M.M."/>
            <person name="Moncalvo J.M."/>
        </authorList>
    </citation>
    <scope>NUCLEOTIDE SEQUENCE [LARGE SCALE GENOMIC DNA]</scope>
    <source>
        <strain evidence="1 2">AUS-126-30</strain>
    </source>
</reference>
<accession>A0A2U1J6Z8</accession>
<gene>
    <name evidence="1" type="ORF">BB558_003153</name>
</gene>
<organism evidence="1 2">
    <name type="scientific">Smittium angustum</name>
    <dbReference type="NCBI Taxonomy" id="133377"/>
    <lineage>
        <taxon>Eukaryota</taxon>
        <taxon>Fungi</taxon>
        <taxon>Fungi incertae sedis</taxon>
        <taxon>Zoopagomycota</taxon>
        <taxon>Kickxellomycotina</taxon>
        <taxon>Harpellomycetes</taxon>
        <taxon>Harpellales</taxon>
        <taxon>Legeriomycetaceae</taxon>
        <taxon>Smittium</taxon>
    </lineage>
</organism>